<gene>
    <name evidence="1" type="ORF">BV25DRAFT_961919</name>
</gene>
<reference evidence="1" key="2">
    <citation type="journal article" date="2022" name="New Phytol.">
        <title>Evolutionary transition to the ectomycorrhizal habit in the genomes of a hyperdiverse lineage of mushroom-forming fungi.</title>
        <authorList>
            <person name="Looney B."/>
            <person name="Miyauchi S."/>
            <person name="Morin E."/>
            <person name="Drula E."/>
            <person name="Courty P.E."/>
            <person name="Kohler A."/>
            <person name="Kuo A."/>
            <person name="LaButti K."/>
            <person name="Pangilinan J."/>
            <person name="Lipzen A."/>
            <person name="Riley R."/>
            <person name="Andreopoulos W."/>
            <person name="He G."/>
            <person name="Johnson J."/>
            <person name="Nolan M."/>
            <person name="Tritt A."/>
            <person name="Barry K.W."/>
            <person name="Grigoriev I.V."/>
            <person name="Nagy L.G."/>
            <person name="Hibbett D."/>
            <person name="Henrissat B."/>
            <person name="Matheny P.B."/>
            <person name="Labbe J."/>
            <person name="Martin F.M."/>
        </authorList>
    </citation>
    <scope>NUCLEOTIDE SEQUENCE</scope>
    <source>
        <strain evidence="1">HHB10654</strain>
    </source>
</reference>
<reference evidence="1" key="1">
    <citation type="submission" date="2021-03" db="EMBL/GenBank/DDBJ databases">
        <authorList>
            <consortium name="DOE Joint Genome Institute"/>
            <person name="Ahrendt S."/>
            <person name="Looney B.P."/>
            <person name="Miyauchi S."/>
            <person name="Morin E."/>
            <person name="Drula E."/>
            <person name="Courty P.E."/>
            <person name="Chicoki N."/>
            <person name="Fauchery L."/>
            <person name="Kohler A."/>
            <person name="Kuo A."/>
            <person name="Labutti K."/>
            <person name="Pangilinan J."/>
            <person name="Lipzen A."/>
            <person name="Riley R."/>
            <person name="Andreopoulos W."/>
            <person name="He G."/>
            <person name="Johnson J."/>
            <person name="Barry K.W."/>
            <person name="Grigoriev I.V."/>
            <person name="Nagy L."/>
            <person name="Hibbett D."/>
            <person name="Henrissat B."/>
            <person name="Matheny P.B."/>
            <person name="Labbe J."/>
            <person name="Martin F."/>
        </authorList>
    </citation>
    <scope>NUCLEOTIDE SEQUENCE</scope>
    <source>
        <strain evidence="1">HHB10654</strain>
    </source>
</reference>
<name>A0ACB8SWC2_9AGAM</name>
<evidence type="ECO:0000313" key="2">
    <source>
        <dbReference type="Proteomes" id="UP000814140"/>
    </source>
</evidence>
<proteinExistence type="predicted"/>
<protein>
    <submittedName>
        <fullName evidence="1">Uncharacterized protein</fullName>
    </submittedName>
</protein>
<keyword evidence="2" id="KW-1185">Reference proteome</keyword>
<dbReference type="Proteomes" id="UP000814140">
    <property type="component" value="Unassembled WGS sequence"/>
</dbReference>
<evidence type="ECO:0000313" key="1">
    <source>
        <dbReference type="EMBL" id="KAI0060430.1"/>
    </source>
</evidence>
<sequence length="357" mass="38907">MSNSTGYGPVGETATDIFLERTFLASGYLTAFGYGVQLVLYWACVRVLWKSHTRGRRPSLFLIAYITVLCAMNTIWTGTSAYGLQLTFIDNRNYPGGPFGFLLVEFSLPVNVLSLASYIIGNILADALMLWRCWVIWAASIGRKANLVMVVPVLTLFGSLAMAIIYAIETASPAGFFSQVTVDFGIVFFALSMSLNILLTLMIVGRMWADQGRSSTARRSHYTSASTIFIESAALYAVSSLLLLVTYSIGNPINQIFLGLSPSVQMIANYLIIYRVAKGRAWSTDLRTEEGALVFPDTFQLDSRTIGATGVGEIVFGASNQEAGHTDRKSGSESIVANELEDGKQHSSGWADNAEKV</sequence>
<accession>A0ACB8SWC2</accession>
<comment type="caution">
    <text evidence="1">The sequence shown here is derived from an EMBL/GenBank/DDBJ whole genome shotgun (WGS) entry which is preliminary data.</text>
</comment>
<organism evidence="1 2">
    <name type="scientific">Artomyces pyxidatus</name>
    <dbReference type="NCBI Taxonomy" id="48021"/>
    <lineage>
        <taxon>Eukaryota</taxon>
        <taxon>Fungi</taxon>
        <taxon>Dikarya</taxon>
        <taxon>Basidiomycota</taxon>
        <taxon>Agaricomycotina</taxon>
        <taxon>Agaricomycetes</taxon>
        <taxon>Russulales</taxon>
        <taxon>Auriscalpiaceae</taxon>
        <taxon>Artomyces</taxon>
    </lineage>
</organism>
<dbReference type="EMBL" id="MU277219">
    <property type="protein sequence ID" value="KAI0060430.1"/>
    <property type="molecule type" value="Genomic_DNA"/>
</dbReference>